<organism evidence="2">
    <name type="scientific">marine metagenome</name>
    <dbReference type="NCBI Taxonomy" id="408172"/>
    <lineage>
        <taxon>unclassified sequences</taxon>
        <taxon>metagenomes</taxon>
        <taxon>ecological metagenomes</taxon>
    </lineage>
</organism>
<reference evidence="2" key="1">
    <citation type="submission" date="2018-05" db="EMBL/GenBank/DDBJ databases">
        <authorList>
            <person name="Lanie J.A."/>
            <person name="Ng W.-L."/>
            <person name="Kazmierczak K.M."/>
            <person name="Andrzejewski T.M."/>
            <person name="Davidsen T.M."/>
            <person name="Wayne K.J."/>
            <person name="Tettelin H."/>
            <person name="Glass J.I."/>
            <person name="Rusch D."/>
            <person name="Podicherti R."/>
            <person name="Tsui H.-C.T."/>
            <person name="Winkler M.E."/>
        </authorList>
    </citation>
    <scope>NUCLEOTIDE SEQUENCE</scope>
</reference>
<dbReference type="EMBL" id="UINC01021846">
    <property type="protein sequence ID" value="SVA90270.1"/>
    <property type="molecule type" value="Genomic_DNA"/>
</dbReference>
<dbReference type="InterPro" id="IPR001466">
    <property type="entry name" value="Beta-lactam-related"/>
</dbReference>
<dbReference type="PANTHER" id="PTHR43283">
    <property type="entry name" value="BETA-LACTAMASE-RELATED"/>
    <property type="match status" value="1"/>
</dbReference>
<feature type="domain" description="Beta-lactamase-related" evidence="1">
    <location>
        <begin position="81"/>
        <end position="285"/>
    </location>
</feature>
<evidence type="ECO:0000259" key="1">
    <source>
        <dbReference type="Pfam" id="PF00144"/>
    </source>
</evidence>
<evidence type="ECO:0000313" key="2">
    <source>
        <dbReference type="EMBL" id="SVA90270.1"/>
    </source>
</evidence>
<accession>A0A381ZLZ3</accession>
<gene>
    <name evidence="2" type="ORF">METZ01_LOCUS143124</name>
</gene>
<dbReference type="PANTHER" id="PTHR43283:SF7">
    <property type="entry name" value="BETA-LACTAMASE-RELATED DOMAIN-CONTAINING PROTEIN"/>
    <property type="match status" value="1"/>
</dbReference>
<name>A0A381ZLZ3_9ZZZZ</name>
<protein>
    <recommendedName>
        <fullName evidence="1">Beta-lactamase-related domain-containing protein</fullName>
    </recommendedName>
</protein>
<dbReference type="InterPro" id="IPR012338">
    <property type="entry name" value="Beta-lactam/transpept-like"/>
</dbReference>
<sequence>MLIATTYVPATMGAYGLFWERWTTSILGNPLSPRFSWYKPLELTAGNFTEPLATITTDESGVPMEVFEAASKYAEEHKSKSLIVQHKGNIIYEDYWKNTEGDSLFGLHSLTKTMNALLMGHAIEDGFIESVDIPASNFINEWKGTEKENITIRDLLNMAGGLKEDYNFSPTSQRIQRIMGTDITSANLMVNVDAPAGTVFSHVNPNSQALGIIIQRATGQRYGEYFSAKIWQPLGARDAYFFVDQEGGMVHADCCMWASIRDMVRVGEMLLNKGVFNGKQILPAGWVDEMIVPSKANVNYGMQIWLGNEYTKYRPYDSRSETFSNIHNEPYKTEDVFYMDGLGKQRIYMVPSKSLVILRTGDNSSEWDDSMLPNLFIEALK</sequence>
<dbReference type="Gene3D" id="3.40.710.10">
    <property type="entry name" value="DD-peptidase/beta-lactamase superfamily"/>
    <property type="match status" value="1"/>
</dbReference>
<dbReference type="AlphaFoldDB" id="A0A381ZLZ3"/>
<dbReference type="SUPFAM" id="SSF56601">
    <property type="entry name" value="beta-lactamase/transpeptidase-like"/>
    <property type="match status" value="1"/>
</dbReference>
<dbReference type="InterPro" id="IPR050789">
    <property type="entry name" value="Diverse_Enzym_Activities"/>
</dbReference>
<proteinExistence type="predicted"/>
<dbReference type="Pfam" id="PF00144">
    <property type="entry name" value="Beta-lactamase"/>
    <property type="match status" value="1"/>
</dbReference>